<feature type="domain" description="Homeobox" evidence="7">
    <location>
        <begin position="359"/>
        <end position="419"/>
    </location>
</feature>
<proteinExistence type="predicted"/>
<dbReference type="InterPro" id="IPR017970">
    <property type="entry name" value="Homeobox_CS"/>
</dbReference>
<dbReference type="PROSITE" id="PS50071">
    <property type="entry name" value="HOMEOBOX_2"/>
    <property type="match status" value="1"/>
</dbReference>
<dbReference type="CDD" id="cd00086">
    <property type="entry name" value="homeodomain"/>
    <property type="match status" value="1"/>
</dbReference>
<feature type="compositionally biased region" description="Pro residues" evidence="6">
    <location>
        <begin position="104"/>
        <end position="114"/>
    </location>
</feature>
<evidence type="ECO:0000256" key="1">
    <source>
        <dbReference type="ARBA" id="ARBA00023125"/>
    </source>
</evidence>
<evidence type="ECO:0000256" key="2">
    <source>
        <dbReference type="ARBA" id="ARBA00023155"/>
    </source>
</evidence>
<name>A0A1A5ZXA8_9TREE</name>
<evidence type="ECO:0000313" key="8">
    <source>
        <dbReference type="EMBL" id="OBR82440.1"/>
    </source>
</evidence>
<dbReference type="InterPro" id="IPR009057">
    <property type="entry name" value="Homeodomain-like_sf"/>
</dbReference>
<dbReference type="VEuPathDB" id="FungiDB:I303_07200"/>
<keyword evidence="10" id="KW-1185">Reference proteome</keyword>
<evidence type="ECO:0000313" key="10">
    <source>
        <dbReference type="Proteomes" id="UP000078595"/>
    </source>
</evidence>
<keyword evidence="1 4" id="KW-0238">DNA-binding</keyword>
<gene>
    <name evidence="8" type="ORF">I303_07200</name>
    <name evidence="9" type="ORF">I303_108478</name>
</gene>
<dbReference type="InterPro" id="IPR000047">
    <property type="entry name" value="HTH_motif"/>
</dbReference>
<evidence type="ECO:0000256" key="3">
    <source>
        <dbReference type="ARBA" id="ARBA00023242"/>
    </source>
</evidence>
<evidence type="ECO:0000259" key="7">
    <source>
        <dbReference type="PROSITE" id="PS50071"/>
    </source>
</evidence>
<accession>A0A1A5ZXA8</accession>
<sequence>MSDSGYQVMALSPETSPQTPNITPSPPLRQLSMSVPLALSADGSSAIHASPVPPPRDIRALLSHSPPLTPRSCKSSSTSPDLKKLDKRSTASPSNFSRNLPPLTRTPPILPRPPIGLSLAGPSGNGRGTGIGLDAFRLGSPPKQHPQPGTATSHHHTRSFWVPSSTRNDQRSQHQRLASLPSIHTGHREKTVYRTPVCIASQRSFPMSTLTPVTQGEISSTISGRESAYQPPPHHRHQSLSYSSHTPLFQDEPVTHRRHPSSGDAVIRFASHPLHRPAWAAPPPPPAHAISIPGRTQTMARPRLQIHPYAPPRMDPRYYSAGGLGMQTHTHPGLAHGGHILGYGREIVFTSPSSGISPGSFKAPRKRADDSQLAILNDVFEKTAYPSTDERDELARKLGMTSRSVQIWFQNRRRAVKVDAQSAVQRAEAEVDTQLMIRGPAPNIPRPYPVHTRHRSESQEEVPLQPIVSAIDLSKERVFALFPTTRPPLVASQSDMVMVKSEVMTP</sequence>
<dbReference type="AlphaFoldDB" id="A0A1A5ZXA8"/>
<evidence type="ECO:0000256" key="4">
    <source>
        <dbReference type="PROSITE-ProRule" id="PRU00108"/>
    </source>
</evidence>
<dbReference type="GeneID" id="28970899"/>
<dbReference type="OrthoDB" id="6159439at2759"/>
<dbReference type="PANTHER" id="PTHR24327">
    <property type="entry name" value="HOMEOBOX PROTEIN"/>
    <property type="match status" value="1"/>
</dbReference>
<feature type="region of interest" description="Disordered" evidence="6">
    <location>
        <begin position="1"/>
        <end position="173"/>
    </location>
</feature>
<keyword evidence="3 4" id="KW-0539">Nucleus</keyword>
<dbReference type="Pfam" id="PF00046">
    <property type="entry name" value="Homeodomain"/>
    <property type="match status" value="1"/>
</dbReference>
<dbReference type="STRING" id="1296121.A0A1A5ZXA8"/>
<evidence type="ECO:0000256" key="5">
    <source>
        <dbReference type="RuleBase" id="RU000682"/>
    </source>
</evidence>
<dbReference type="SMART" id="SM00389">
    <property type="entry name" value="HOX"/>
    <property type="match status" value="1"/>
</dbReference>
<reference evidence="9" key="3">
    <citation type="submission" date="2024-02" db="EMBL/GenBank/DDBJ databases">
        <title>Comparative genomics of Cryptococcus and Kwoniella reveals pathogenesis evolution and contrasting modes of karyotype evolution via chromosome fusion or intercentromeric recombination.</title>
        <authorList>
            <person name="Coelho M.A."/>
            <person name="David-Palma M."/>
            <person name="Shea T."/>
            <person name="Bowers K."/>
            <person name="McGinley-Smith S."/>
            <person name="Mohammad A.W."/>
            <person name="Gnirke A."/>
            <person name="Yurkov A.M."/>
            <person name="Nowrousian M."/>
            <person name="Sun S."/>
            <person name="Cuomo C.A."/>
            <person name="Heitman J."/>
        </authorList>
    </citation>
    <scope>NUCLEOTIDE SEQUENCE</scope>
    <source>
        <strain evidence="9">CBS 10117</strain>
    </source>
</reference>
<dbReference type="Gene3D" id="1.10.10.60">
    <property type="entry name" value="Homeodomain-like"/>
    <property type="match status" value="1"/>
</dbReference>
<dbReference type="GO" id="GO:0005634">
    <property type="term" value="C:nucleus"/>
    <property type="evidence" value="ECO:0007669"/>
    <property type="project" value="UniProtKB-SubCell"/>
</dbReference>
<dbReference type="PROSITE" id="PS00027">
    <property type="entry name" value="HOMEOBOX_1"/>
    <property type="match status" value="1"/>
</dbReference>
<dbReference type="EMBL" id="CP144540">
    <property type="protein sequence ID" value="WWC65856.1"/>
    <property type="molecule type" value="Genomic_DNA"/>
</dbReference>
<dbReference type="InterPro" id="IPR050460">
    <property type="entry name" value="Distal-less_Homeobox_TF"/>
</dbReference>
<dbReference type="EMBL" id="KI894035">
    <property type="protein sequence ID" value="OBR82440.1"/>
    <property type="molecule type" value="Genomic_DNA"/>
</dbReference>
<keyword evidence="2 4" id="KW-0371">Homeobox</keyword>
<organism evidence="8">
    <name type="scientific">Kwoniella dejecticola CBS 10117</name>
    <dbReference type="NCBI Taxonomy" id="1296121"/>
    <lineage>
        <taxon>Eukaryota</taxon>
        <taxon>Fungi</taxon>
        <taxon>Dikarya</taxon>
        <taxon>Basidiomycota</taxon>
        <taxon>Agaricomycotina</taxon>
        <taxon>Tremellomycetes</taxon>
        <taxon>Tremellales</taxon>
        <taxon>Cryptococcaceae</taxon>
        <taxon>Kwoniella</taxon>
    </lineage>
</organism>
<dbReference type="GO" id="GO:0000981">
    <property type="term" value="F:DNA-binding transcription factor activity, RNA polymerase II-specific"/>
    <property type="evidence" value="ECO:0007669"/>
    <property type="project" value="InterPro"/>
</dbReference>
<dbReference type="RefSeq" id="XP_018260282.1">
    <property type="nucleotide sequence ID" value="XM_018410473.1"/>
</dbReference>
<reference evidence="8" key="1">
    <citation type="submission" date="2013-07" db="EMBL/GenBank/DDBJ databases">
        <title>The Genome Sequence of Cryptococcus dejecticola CBS10117.</title>
        <authorList>
            <consortium name="The Broad Institute Genome Sequencing Platform"/>
            <person name="Cuomo C."/>
            <person name="Litvintseva A."/>
            <person name="Chen Y."/>
            <person name="Heitman J."/>
            <person name="Sun S."/>
            <person name="Springer D."/>
            <person name="Dromer F."/>
            <person name="Young S.K."/>
            <person name="Zeng Q."/>
            <person name="Gargeya S."/>
            <person name="Fitzgerald M."/>
            <person name="Abouelleil A."/>
            <person name="Alvarado L."/>
            <person name="Berlin A.M."/>
            <person name="Chapman S.B."/>
            <person name="Dewar J."/>
            <person name="Goldberg J."/>
            <person name="Griggs A."/>
            <person name="Gujja S."/>
            <person name="Hansen M."/>
            <person name="Howarth C."/>
            <person name="Imamovic A."/>
            <person name="Larimer J."/>
            <person name="McCowan C."/>
            <person name="Murphy C."/>
            <person name="Pearson M."/>
            <person name="Priest M."/>
            <person name="Roberts A."/>
            <person name="Saif S."/>
            <person name="Shea T."/>
            <person name="Sykes S."/>
            <person name="Wortman J."/>
            <person name="Nusbaum C."/>
            <person name="Birren B."/>
        </authorList>
    </citation>
    <scope>NUCLEOTIDE SEQUENCE [LARGE SCALE GENOMIC DNA]</scope>
    <source>
        <strain evidence="8">CBS 10117</strain>
    </source>
</reference>
<dbReference type="InterPro" id="IPR001356">
    <property type="entry name" value="HD"/>
</dbReference>
<dbReference type="SUPFAM" id="SSF46689">
    <property type="entry name" value="Homeodomain-like"/>
    <property type="match status" value="1"/>
</dbReference>
<dbReference type="GO" id="GO:0000978">
    <property type="term" value="F:RNA polymerase II cis-regulatory region sequence-specific DNA binding"/>
    <property type="evidence" value="ECO:0007669"/>
    <property type="project" value="TreeGrafter"/>
</dbReference>
<dbReference type="Proteomes" id="UP000078595">
    <property type="component" value="Chromosome 11"/>
</dbReference>
<feature type="DNA-binding region" description="Homeobox" evidence="4">
    <location>
        <begin position="361"/>
        <end position="420"/>
    </location>
</feature>
<evidence type="ECO:0000313" key="9">
    <source>
        <dbReference type="EMBL" id="WWC65856.1"/>
    </source>
</evidence>
<feature type="compositionally biased region" description="Polar residues" evidence="6">
    <location>
        <begin position="13"/>
        <end position="22"/>
    </location>
</feature>
<reference evidence="9" key="2">
    <citation type="submission" date="2013-07" db="EMBL/GenBank/DDBJ databases">
        <authorList>
            <consortium name="The Broad Institute Genome Sequencing Platform"/>
            <person name="Cuomo C."/>
            <person name="Litvintseva A."/>
            <person name="Chen Y."/>
            <person name="Heitman J."/>
            <person name="Sun S."/>
            <person name="Springer D."/>
            <person name="Dromer F."/>
            <person name="Young S.K."/>
            <person name="Zeng Q."/>
            <person name="Gargeya S."/>
            <person name="Fitzgerald M."/>
            <person name="Abouelleil A."/>
            <person name="Alvarado L."/>
            <person name="Berlin A.M."/>
            <person name="Chapman S.B."/>
            <person name="Dewar J."/>
            <person name="Goldberg J."/>
            <person name="Griggs A."/>
            <person name="Gujja S."/>
            <person name="Hansen M."/>
            <person name="Howarth C."/>
            <person name="Imamovic A."/>
            <person name="Larimer J."/>
            <person name="McCowan C."/>
            <person name="Murphy C."/>
            <person name="Pearson M."/>
            <person name="Priest M."/>
            <person name="Roberts A."/>
            <person name="Saif S."/>
            <person name="Shea T."/>
            <person name="Sykes S."/>
            <person name="Wortman J."/>
            <person name="Nusbaum C."/>
            <person name="Birren B."/>
        </authorList>
    </citation>
    <scope>NUCLEOTIDE SEQUENCE</scope>
    <source>
        <strain evidence="9">CBS 10117</strain>
    </source>
</reference>
<dbReference type="KEGG" id="kdj:28970899"/>
<protein>
    <recommendedName>
        <fullName evidence="7">Homeobox domain-containing protein</fullName>
    </recommendedName>
</protein>
<evidence type="ECO:0000256" key="6">
    <source>
        <dbReference type="SAM" id="MobiDB-lite"/>
    </source>
</evidence>
<dbReference type="PANTHER" id="PTHR24327:SF41">
    <property type="entry name" value="BRAIN-SPECIFIC HOMEOBOX PROTEIN"/>
    <property type="match status" value="1"/>
</dbReference>
<dbReference type="PRINTS" id="PR00031">
    <property type="entry name" value="HTHREPRESSR"/>
</dbReference>
<comment type="subcellular location">
    <subcellularLocation>
        <location evidence="4 5">Nucleus</location>
    </subcellularLocation>
</comment>